<evidence type="ECO:0000313" key="5">
    <source>
        <dbReference type="Proteomes" id="UP000567293"/>
    </source>
</evidence>
<dbReference type="SUPFAM" id="SSF52317">
    <property type="entry name" value="Class I glutamine amidotransferase-like"/>
    <property type="match status" value="1"/>
</dbReference>
<evidence type="ECO:0000256" key="1">
    <source>
        <dbReference type="SAM" id="Phobius"/>
    </source>
</evidence>
<sequence length="459" mass="50289">MKFPLVLKARQTKYVAYATLYIAVVLAAITVANVLGDRYNKTYDSTANKRYSLSEQTAKIVKGLKEPATIYYYDRPTGFSHAKDTLEQYANLSPKVHVKYVDLEKNRLAAVEAGIKSLGTAIVEIGTRKEEANGLTEEGITGAFIRDLKSNKRTICFLTGSGEHQIDETGSDGYSRFKDLLGKEAYETKSINLLGTAEVPGDCTVLVVGGPKSDYQQPEVDAITKFVGDGGRAMFLLNPPLKMGRTEIADNDALSKVLESLGVTADKDLILDLNPIGQLAGLGYEDALVTRYDSHEIVNTLKGTATAFPYSRSLEVKNGDKTTVDKLFESSDSSLATERLDTPRVNASDPKNKKGPLTLAAAGTYRTGKENSQGRFVVVGSSDWLANAFLPFNGNRDLAMNAINWLASDEELISIRPKDRDIRTITMTRSQLNWVGITSLGILPIGIAVAGVWVWWRRR</sequence>
<dbReference type="Proteomes" id="UP000567293">
    <property type="component" value="Unassembled WGS sequence"/>
</dbReference>
<comment type="caution">
    <text evidence="4">The sequence shown here is derived from an EMBL/GenBank/DDBJ whole genome shotgun (WGS) entry which is preliminary data.</text>
</comment>
<dbReference type="InterPro" id="IPR029062">
    <property type="entry name" value="Class_I_gatase-like"/>
</dbReference>
<organism evidence="4 5">
    <name type="scientific">Candidatus Acidiferrum panamense</name>
    <dbReference type="NCBI Taxonomy" id="2741543"/>
    <lineage>
        <taxon>Bacteria</taxon>
        <taxon>Pseudomonadati</taxon>
        <taxon>Acidobacteriota</taxon>
        <taxon>Terriglobia</taxon>
        <taxon>Candidatus Acidiferrales</taxon>
        <taxon>Candidatus Acidiferrum</taxon>
    </lineage>
</organism>
<accession>A0A7V8NQF0</accession>
<evidence type="ECO:0000259" key="2">
    <source>
        <dbReference type="Pfam" id="PF09822"/>
    </source>
</evidence>
<protein>
    <submittedName>
        <fullName evidence="4">GldG family protein</fullName>
    </submittedName>
</protein>
<feature type="domain" description="DUF7088" evidence="3">
    <location>
        <begin position="47"/>
        <end position="118"/>
    </location>
</feature>
<dbReference type="EMBL" id="JACDQQ010001092">
    <property type="protein sequence ID" value="MBA0085556.1"/>
    <property type="molecule type" value="Genomic_DNA"/>
</dbReference>
<gene>
    <name evidence="4" type="ORF">HRJ53_11220</name>
</gene>
<dbReference type="Pfam" id="PF23357">
    <property type="entry name" value="DUF7088"/>
    <property type="match status" value="1"/>
</dbReference>
<evidence type="ECO:0000259" key="3">
    <source>
        <dbReference type="Pfam" id="PF23357"/>
    </source>
</evidence>
<feature type="transmembrane region" description="Helical" evidence="1">
    <location>
        <begin position="14"/>
        <end position="35"/>
    </location>
</feature>
<reference evidence="4" key="1">
    <citation type="submission" date="2020-06" db="EMBL/GenBank/DDBJ databases">
        <title>Legume-microbial interactions unlock mineral nutrients during tropical forest succession.</title>
        <authorList>
            <person name="Epihov D.Z."/>
        </authorList>
    </citation>
    <scope>NUCLEOTIDE SEQUENCE [LARGE SCALE GENOMIC DNA]</scope>
    <source>
        <strain evidence="4">Pan2503</strain>
    </source>
</reference>
<evidence type="ECO:0000313" key="4">
    <source>
        <dbReference type="EMBL" id="MBA0085556.1"/>
    </source>
</evidence>
<keyword evidence="5" id="KW-1185">Reference proteome</keyword>
<keyword evidence="1" id="KW-0812">Transmembrane</keyword>
<dbReference type="InterPro" id="IPR019196">
    <property type="entry name" value="ABC_transp_unknown"/>
</dbReference>
<dbReference type="Pfam" id="PF09822">
    <property type="entry name" value="ABC_transp_aux"/>
    <property type="match status" value="1"/>
</dbReference>
<dbReference type="InterPro" id="IPR055396">
    <property type="entry name" value="DUF7088"/>
</dbReference>
<feature type="domain" description="ABC-type uncharacterised transport system" evidence="2">
    <location>
        <begin position="152"/>
        <end position="401"/>
    </location>
</feature>
<proteinExistence type="predicted"/>
<keyword evidence="1" id="KW-1133">Transmembrane helix</keyword>
<keyword evidence="1" id="KW-0472">Membrane</keyword>
<feature type="transmembrane region" description="Helical" evidence="1">
    <location>
        <begin position="432"/>
        <end position="456"/>
    </location>
</feature>
<name>A0A7V8NQF0_9BACT</name>
<dbReference type="AlphaFoldDB" id="A0A7V8NQF0"/>